<evidence type="ECO:0000313" key="1">
    <source>
        <dbReference type="EMBL" id="KAF2464563.1"/>
    </source>
</evidence>
<organism evidence="1 2">
    <name type="scientific">Lindgomyces ingoldianus</name>
    <dbReference type="NCBI Taxonomy" id="673940"/>
    <lineage>
        <taxon>Eukaryota</taxon>
        <taxon>Fungi</taxon>
        <taxon>Dikarya</taxon>
        <taxon>Ascomycota</taxon>
        <taxon>Pezizomycotina</taxon>
        <taxon>Dothideomycetes</taxon>
        <taxon>Pleosporomycetidae</taxon>
        <taxon>Pleosporales</taxon>
        <taxon>Lindgomycetaceae</taxon>
        <taxon>Lindgomyces</taxon>
    </lineage>
</organism>
<proteinExistence type="predicted"/>
<sequence>MFSRGIIFAVALQAALASATQVGPTRVSEFLETNITDHDSTLHNRAALGTAIVSNRCDHDIWLWSVDERTNKGPIKIPKRSKYSEPMRNPCNGCGISLKISNSNQLQGGKQTQFEYAIANNQIYYDISFVDCAKGNNADNCPGHAHGLRIDSPQKSCGVLNCASGAYCVHDAYYVDDPLAKMGIKAPVLGCGPGKTNMDLYFKVCSDMAPLKREVSSVAGRIVVEKEIDF</sequence>
<keyword evidence="2" id="KW-1185">Reference proteome</keyword>
<accession>A0ACB6QC68</accession>
<protein>
    <submittedName>
        <fullName evidence="1">Uncharacterized protein</fullName>
    </submittedName>
</protein>
<name>A0ACB6QC68_9PLEO</name>
<comment type="caution">
    <text evidence="1">The sequence shown here is derived from an EMBL/GenBank/DDBJ whole genome shotgun (WGS) entry which is preliminary data.</text>
</comment>
<gene>
    <name evidence="1" type="ORF">BDR25DRAFT_296495</name>
</gene>
<reference evidence="1" key="1">
    <citation type="journal article" date="2020" name="Stud. Mycol.">
        <title>101 Dothideomycetes genomes: a test case for predicting lifestyles and emergence of pathogens.</title>
        <authorList>
            <person name="Haridas S."/>
            <person name="Albert R."/>
            <person name="Binder M."/>
            <person name="Bloem J."/>
            <person name="Labutti K."/>
            <person name="Salamov A."/>
            <person name="Andreopoulos B."/>
            <person name="Baker S."/>
            <person name="Barry K."/>
            <person name="Bills G."/>
            <person name="Bluhm B."/>
            <person name="Cannon C."/>
            <person name="Castanera R."/>
            <person name="Culley D."/>
            <person name="Daum C."/>
            <person name="Ezra D."/>
            <person name="Gonzalez J."/>
            <person name="Henrissat B."/>
            <person name="Kuo A."/>
            <person name="Liang C."/>
            <person name="Lipzen A."/>
            <person name="Lutzoni F."/>
            <person name="Magnuson J."/>
            <person name="Mondo S."/>
            <person name="Nolan M."/>
            <person name="Ohm R."/>
            <person name="Pangilinan J."/>
            <person name="Park H.-J."/>
            <person name="Ramirez L."/>
            <person name="Alfaro M."/>
            <person name="Sun H."/>
            <person name="Tritt A."/>
            <person name="Yoshinaga Y."/>
            <person name="Zwiers L.-H."/>
            <person name="Turgeon B."/>
            <person name="Goodwin S."/>
            <person name="Spatafora J."/>
            <person name="Crous P."/>
            <person name="Grigoriev I."/>
        </authorList>
    </citation>
    <scope>NUCLEOTIDE SEQUENCE</scope>
    <source>
        <strain evidence="1">ATCC 200398</strain>
    </source>
</reference>
<dbReference type="EMBL" id="MU003535">
    <property type="protein sequence ID" value="KAF2464563.1"/>
    <property type="molecule type" value="Genomic_DNA"/>
</dbReference>
<dbReference type="Proteomes" id="UP000799755">
    <property type="component" value="Unassembled WGS sequence"/>
</dbReference>
<evidence type="ECO:0000313" key="2">
    <source>
        <dbReference type="Proteomes" id="UP000799755"/>
    </source>
</evidence>